<reference evidence="6 7" key="1">
    <citation type="submission" date="2024-09" db="EMBL/GenBank/DDBJ databases">
        <authorList>
            <person name="Sun Q."/>
            <person name="Mori K."/>
        </authorList>
    </citation>
    <scope>NUCLEOTIDE SEQUENCE [LARGE SCALE GENOMIC DNA]</scope>
    <source>
        <strain evidence="6 7">TISTR 2452</strain>
    </source>
</reference>
<dbReference type="InterPro" id="IPR036390">
    <property type="entry name" value="WH_DNA-bd_sf"/>
</dbReference>
<feature type="domain" description="HTH lysR-type" evidence="5">
    <location>
        <begin position="1"/>
        <end position="58"/>
    </location>
</feature>
<dbReference type="SUPFAM" id="SSF46785">
    <property type="entry name" value="Winged helix' DNA-binding domain"/>
    <property type="match status" value="1"/>
</dbReference>
<evidence type="ECO:0000313" key="6">
    <source>
        <dbReference type="EMBL" id="MFB9328889.1"/>
    </source>
</evidence>
<dbReference type="RefSeq" id="WP_377498634.1">
    <property type="nucleotide sequence ID" value="NZ_JBHMDO010000038.1"/>
</dbReference>
<dbReference type="Gene3D" id="1.10.10.10">
    <property type="entry name" value="Winged helix-like DNA-binding domain superfamily/Winged helix DNA-binding domain"/>
    <property type="match status" value="1"/>
</dbReference>
<keyword evidence="7" id="KW-1185">Reference proteome</keyword>
<keyword evidence="3" id="KW-0238">DNA-binding</keyword>
<dbReference type="Pfam" id="PF00126">
    <property type="entry name" value="HTH_1"/>
    <property type="match status" value="1"/>
</dbReference>
<sequence>MELLQLHYFRIVAQYEHMTKAAEALSIAQPSLSKTISRLEEHVGVPLFERQGRSIKLNAYGAAYLKHVERVFAELEAGKREVLDMAGLAKRSVLLAASISNVLPELLSAFLERHPQTHFRQVLEPTAVMKRMLEDGEIDLCLTTAPIEGEGLEWRGLRTDAIVLCVPEHHPLAGRERVSLIELKEEAFIGQRTGYWFRDLTDQMCMKAGFKPNTVIEVEESDAIVNLFRRGIGLAFLPEFSWSKRAHLLPNRVFIDDAEFKVTMGLAWSKRHYMSAAASEFRQFVIDYYAAL</sequence>
<dbReference type="InterPro" id="IPR036388">
    <property type="entry name" value="WH-like_DNA-bd_sf"/>
</dbReference>
<dbReference type="CDD" id="cd05466">
    <property type="entry name" value="PBP2_LTTR_substrate"/>
    <property type="match status" value="1"/>
</dbReference>
<dbReference type="PRINTS" id="PR00039">
    <property type="entry name" value="HTHLYSR"/>
</dbReference>
<dbReference type="Pfam" id="PF03466">
    <property type="entry name" value="LysR_substrate"/>
    <property type="match status" value="1"/>
</dbReference>
<evidence type="ECO:0000256" key="1">
    <source>
        <dbReference type="ARBA" id="ARBA00009437"/>
    </source>
</evidence>
<accession>A0ABV5KUI3</accession>
<dbReference type="PANTHER" id="PTHR30419:SF28">
    <property type="entry name" value="HTH-TYPE TRANSCRIPTIONAL REGULATOR BSDA"/>
    <property type="match status" value="1"/>
</dbReference>
<keyword evidence="4" id="KW-0804">Transcription</keyword>
<evidence type="ECO:0000256" key="4">
    <source>
        <dbReference type="ARBA" id="ARBA00023163"/>
    </source>
</evidence>
<name>A0ABV5KUI3_9BACL</name>
<evidence type="ECO:0000313" key="7">
    <source>
        <dbReference type="Proteomes" id="UP001589747"/>
    </source>
</evidence>
<protein>
    <submittedName>
        <fullName evidence="6">LysR family transcriptional regulator</fullName>
    </submittedName>
</protein>
<dbReference type="Proteomes" id="UP001589747">
    <property type="component" value="Unassembled WGS sequence"/>
</dbReference>
<dbReference type="InterPro" id="IPR005119">
    <property type="entry name" value="LysR_subst-bd"/>
</dbReference>
<dbReference type="PROSITE" id="PS50931">
    <property type="entry name" value="HTH_LYSR"/>
    <property type="match status" value="1"/>
</dbReference>
<comment type="caution">
    <text evidence="6">The sequence shown here is derived from an EMBL/GenBank/DDBJ whole genome shotgun (WGS) entry which is preliminary data.</text>
</comment>
<evidence type="ECO:0000259" key="5">
    <source>
        <dbReference type="PROSITE" id="PS50931"/>
    </source>
</evidence>
<evidence type="ECO:0000256" key="2">
    <source>
        <dbReference type="ARBA" id="ARBA00023015"/>
    </source>
</evidence>
<dbReference type="InterPro" id="IPR050950">
    <property type="entry name" value="HTH-type_LysR_regulators"/>
</dbReference>
<proteinExistence type="inferred from homology"/>
<evidence type="ECO:0000256" key="3">
    <source>
        <dbReference type="ARBA" id="ARBA00023125"/>
    </source>
</evidence>
<comment type="similarity">
    <text evidence="1">Belongs to the LysR transcriptional regulatory family.</text>
</comment>
<dbReference type="Gene3D" id="3.40.190.290">
    <property type="match status" value="1"/>
</dbReference>
<organism evidence="6 7">
    <name type="scientific">Paenibacillus aurantiacus</name>
    <dbReference type="NCBI Taxonomy" id="1936118"/>
    <lineage>
        <taxon>Bacteria</taxon>
        <taxon>Bacillati</taxon>
        <taxon>Bacillota</taxon>
        <taxon>Bacilli</taxon>
        <taxon>Bacillales</taxon>
        <taxon>Paenibacillaceae</taxon>
        <taxon>Paenibacillus</taxon>
    </lineage>
</organism>
<keyword evidence="2" id="KW-0805">Transcription regulation</keyword>
<gene>
    <name evidence="6" type="ORF">ACFFSY_23385</name>
</gene>
<dbReference type="EMBL" id="JBHMDO010000038">
    <property type="protein sequence ID" value="MFB9328889.1"/>
    <property type="molecule type" value="Genomic_DNA"/>
</dbReference>
<dbReference type="PANTHER" id="PTHR30419">
    <property type="entry name" value="HTH-TYPE TRANSCRIPTIONAL REGULATOR YBHD"/>
    <property type="match status" value="1"/>
</dbReference>
<dbReference type="InterPro" id="IPR000847">
    <property type="entry name" value="LysR_HTH_N"/>
</dbReference>
<dbReference type="SUPFAM" id="SSF53850">
    <property type="entry name" value="Periplasmic binding protein-like II"/>
    <property type="match status" value="1"/>
</dbReference>